<dbReference type="Pfam" id="PF12146">
    <property type="entry name" value="Hydrolase_4"/>
    <property type="match status" value="1"/>
</dbReference>
<feature type="region of interest" description="Disordered" evidence="1">
    <location>
        <begin position="551"/>
        <end position="630"/>
    </location>
</feature>
<feature type="compositionally biased region" description="Polar residues" evidence="1">
    <location>
        <begin position="582"/>
        <end position="595"/>
    </location>
</feature>
<evidence type="ECO:0000256" key="1">
    <source>
        <dbReference type="SAM" id="MobiDB-lite"/>
    </source>
</evidence>
<dbReference type="Gene3D" id="3.40.50.1820">
    <property type="entry name" value="alpha/beta hydrolase"/>
    <property type="match status" value="1"/>
</dbReference>
<organism evidence="3 4">
    <name type="scientific">Perkinsus olseni</name>
    <name type="common">Perkinsus atlanticus</name>
    <dbReference type="NCBI Taxonomy" id="32597"/>
    <lineage>
        <taxon>Eukaryota</taxon>
        <taxon>Sar</taxon>
        <taxon>Alveolata</taxon>
        <taxon>Perkinsozoa</taxon>
        <taxon>Perkinsea</taxon>
        <taxon>Perkinsida</taxon>
        <taxon>Perkinsidae</taxon>
        <taxon>Perkinsus</taxon>
    </lineage>
</organism>
<evidence type="ECO:0000313" key="4">
    <source>
        <dbReference type="Proteomes" id="UP000553632"/>
    </source>
</evidence>
<gene>
    <name evidence="3" type="ORF">FOZ63_025163</name>
</gene>
<accession>A0A7J6SGE0</accession>
<comment type="caution">
    <text evidence="3">The sequence shown here is derived from an EMBL/GenBank/DDBJ whole genome shotgun (WGS) entry which is preliminary data.</text>
</comment>
<dbReference type="PANTHER" id="PTHR43358">
    <property type="entry name" value="ALPHA/BETA-HYDROLASE"/>
    <property type="match status" value="1"/>
</dbReference>
<dbReference type="InterPro" id="IPR029058">
    <property type="entry name" value="AB_hydrolase_fold"/>
</dbReference>
<dbReference type="PANTHER" id="PTHR43358:SF4">
    <property type="entry name" value="ALPHA_BETA HYDROLASE FOLD-1 DOMAIN-CONTAINING PROTEIN"/>
    <property type="match status" value="1"/>
</dbReference>
<feature type="compositionally biased region" description="Polar residues" evidence="1">
    <location>
        <begin position="613"/>
        <end position="622"/>
    </location>
</feature>
<dbReference type="EMBL" id="JABANO010018423">
    <property type="protein sequence ID" value="KAF4731871.1"/>
    <property type="molecule type" value="Genomic_DNA"/>
</dbReference>
<keyword evidence="4" id="KW-1185">Reference proteome</keyword>
<name>A0A7J6SGE0_PEROL</name>
<dbReference type="Proteomes" id="UP000553632">
    <property type="component" value="Unassembled WGS sequence"/>
</dbReference>
<dbReference type="AlphaFoldDB" id="A0A7J6SGE0"/>
<feature type="compositionally biased region" description="Polar residues" evidence="1">
    <location>
        <begin position="556"/>
        <end position="570"/>
    </location>
</feature>
<protein>
    <recommendedName>
        <fullName evidence="2">Serine aminopeptidase S33 domain-containing protein</fullName>
    </recommendedName>
</protein>
<reference evidence="3 4" key="1">
    <citation type="submission" date="2020-04" db="EMBL/GenBank/DDBJ databases">
        <title>Perkinsus olseni comparative genomics.</title>
        <authorList>
            <person name="Bogema D.R."/>
        </authorList>
    </citation>
    <scope>NUCLEOTIDE SEQUENCE [LARGE SCALE GENOMIC DNA]</scope>
    <source>
        <strain evidence="3 4">ATCC PRA-207</strain>
    </source>
</reference>
<dbReference type="InterPro" id="IPR022742">
    <property type="entry name" value="Hydrolase_4"/>
</dbReference>
<evidence type="ECO:0000259" key="2">
    <source>
        <dbReference type="Pfam" id="PF12146"/>
    </source>
</evidence>
<evidence type="ECO:0000313" key="3">
    <source>
        <dbReference type="EMBL" id="KAF4731871.1"/>
    </source>
</evidence>
<dbReference type="InterPro" id="IPR052920">
    <property type="entry name" value="DNA-binding_regulatory"/>
</dbReference>
<proteinExistence type="predicted"/>
<feature type="domain" description="Serine aminopeptidase S33" evidence="2">
    <location>
        <begin position="79"/>
        <end position="186"/>
    </location>
</feature>
<dbReference type="SUPFAM" id="SSF53474">
    <property type="entry name" value="alpha/beta-Hydrolases"/>
    <property type="match status" value="1"/>
</dbReference>
<sequence length="651" mass="70978">MPPSEAVGDASAFALWNLIIRPPRREYDEGCLGPKKFKLHGITCQREDFTVTSLRGHGLRCSLFIPRGLRDDNISYPCVVYMHGNAGCRLEALPLVPILLPLGISLCCFDFAGCGLSDGEYVTLGHFESEDLHAVVEHVRRLPSVGVVALWGRSMGAATALMYASRHHDIAGMVVDSPFANLAELVQELAVSEYVGLRDMERRPYSQIPSWLVNGILSIVCMMVKQKAGFDVHQVSPIDCVSQAYLPCIFLCATSDTFVLPHHSERLYGAYGGDDKVMIQLVGEHNTPRRLEDMKHAVTYLCTCFLTGVSFRDCAETLGWTEELGRSSSTWMVSEQPLDVPFTNACEACKALCEFGEGLVSRCRLLQRDDSSLPAAIYASYQLPHGRQGGAGLCVALANGPSGGHRTLFCLILSRRSEAAIEEFRWCLYLLENDSRGSDGMRVVAKAELDRGKGLEEASTEVEARPCQNSPVLLCLTWTSRRPGRGCSLTVLVDGAVLLSCDREDDEIGEKASCWSLVVDECIDELCRCCVCLDMTFNPLPAAMGTERVGGLGPAGSSQGVKNSGTSPTPRLSDEGERTLVEAQSPSSGSDTSSCEVADEMPTERSRKFVVETPSTSGTRSGMSCEDDDDDFPYLETADIRVDSNQCCTIM</sequence>